<dbReference type="Gene3D" id="2.170.15.10">
    <property type="entry name" value="Proaerolysin, chain A, domain 3"/>
    <property type="match status" value="1"/>
</dbReference>
<dbReference type="EMBL" id="KI964572">
    <property type="protein sequence ID" value="EUC35630.1"/>
    <property type="molecule type" value="Genomic_DNA"/>
</dbReference>
<dbReference type="Proteomes" id="UP000053841">
    <property type="component" value="Unassembled WGS sequence"/>
</dbReference>
<accession>W6YDC6</accession>
<dbReference type="KEGG" id="bze:COCCADRAFT_3168"/>
<dbReference type="eggNOG" id="ENOG502T84D">
    <property type="taxonomic scope" value="Eukaryota"/>
</dbReference>
<reference evidence="1 2" key="1">
    <citation type="journal article" date="2013" name="PLoS Genet.">
        <title>Comparative genome structure, secondary metabolite, and effector coding capacity across Cochliobolus pathogens.</title>
        <authorList>
            <person name="Condon B.J."/>
            <person name="Leng Y."/>
            <person name="Wu D."/>
            <person name="Bushley K.E."/>
            <person name="Ohm R.A."/>
            <person name="Otillar R."/>
            <person name="Martin J."/>
            <person name="Schackwitz W."/>
            <person name="Grimwood J."/>
            <person name="MohdZainudin N."/>
            <person name="Xue C."/>
            <person name="Wang R."/>
            <person name="Manning V.A."/>
            <person name="Dhillon B."/>
            <person name="Tu Z.J."/>
            <person name="Steffenson B.J."/>
            <person name="Salamov A."/>
            <person name="Sun H."/>
            <person name="Lowry S."/>
            <person name="LaButti K."/>
            <person name="Han J."/>
            <person name="Copeland A."/>
            <person name="Lindquist E."/>
            <person name="Barry K."/>
            <person name="Schmutz J."/>
            <person name="Baker S.E."/>
            <person name="Ciuffetti L.M."/>
            <person name="Grigoriev I.V."/>
            <person name="Zhong S."/>
            <person name="Turgeon B.G."/>
        </authorList>
    </citation>
    <scope>NUCLEOTIDE SEQUENCE [LARGE SCALE GENOMIC DNA]</scope>
    <source>
        <strain evidence="1 2">26-R-13</strain>
    </source>
</reference>
<dbReference type="OrthoDB" id="4692089at2759"/>
<keyword evidence="2" id="KW-1185">Reference proteome</keyword>
<organism evidence="1 2">
    <name type="scientific">Cochliobolus carbonum (strain 26-R-13)</name>
    <name type="common">Maize leaf spot fungus</name>
    <name type="synonym">Bipolaris zeicola</name>
    <dbReference type="NCBI Taxonomy" id="930089"/>
    <lineage>
        <taxon>Eukaryota</taxon>
        <taxon>Fungi</taxon>
        <taxon>Dikarya</taxon>
        <taxon>Ascomycota</taxon>
        <taxon>Pezizomycotina</taxon>
        <taxon>Dothideomycetes</taxon>
        <taxon>Pleosporomycetidae</taxon>
        <taxon>Pleosporales</taxon>
        <taxon>Pleosporineae</taxon>
        <taxon>Pleosporaceae</taxon>
        <taxon>Bipolaris</taxon>
    </lineage>
</organism>
<dbReference type="SUPFAM" id="SSF56973">
    <property type="entry name" value="Aerolisin/ETX pore-forming domain"/>
    <property type="match status" value="1"/>
</dbReference>
<protein>
    <submittedName>
        <fullName evidence="1">Uncharacterized protein</fullName>
    </submittedName>
</protein>
<dbReference type="HOGENOM" id="CLU_036315_0_0_1"/>
<gene>
    <name evidence="1" type="ORF">COCCADRAFT_3168</name>
</gene>
<dbReference type="GeneID" id="19146999"/>
<evidence type="ECO:0000313" key="2">
    <source>
        <dbReference type="Proteomes" id="UP000053841"/>
    </source>
</evidence>
<dbReference type="AlphaFoldDB" id="W6YDC6"/>
<evidence type="ECO:0000313" key="1">
    <source>
        <dbReference type="EMBL" id="EUC35630.1"/>
    </source>
</evidence>
<name>W6YDC6_COCC2</name>
<sequence length="491" mass="55069">MSDQPLSMEQLETKVFGEITNLLTKLPRPDKPADDIESNTVRIFNDSEFSTNYHDIDIDDFLGDVRHKMYNNVHNQANWILWNLPLGTVMTMTEHNTPLEKGQAVFDLNNCGRCIDLVGTGKTEAVDLGKMGMADCIKAFFWRKVDLKMGAFELWDYKMQDTKENEMGARQIIFLGEWAPGTVHPLWNWNMTDKVSSARWNSLIDRQTVTLFEHIDGGGNRYENIKGWGKHKEEKDFHNLDFGDKVSSFKWHSINPVKEKVEPIKITPDQSNTSIEQGVESGTNDSDQVQQGKVTIGKTKTREVTVESTDTTASSVAASLKTTTKAGVEGVSTMEVEWSLAVEHSWSHSGTTANKTTTTDAIIIEQGFNISPHRTYTAKLEVRVGRLENKLYKTTATRWYEQNVAGSTKDGKLYKRIEPVYINVTGSLHFTTHLELHETPIPKSIVNQAIDQGQKVGNNVVDKSQEKAGELKGKGQKLFGDLKNGTSVLPG</sequence>
<dbReference type="RefSeq" id="XP_007710030.1">
    <property type="nucleotide sequence ID" value="XM_007711840.1"/>
</dbReference>
<proteinExistence type="predicted"/>